<evidence type="ECO:0000313" key="8">
    <source>
        <dbReference type="EMBL" id="MTS50069.1"/>
    </source>
</evidence>
<evidence type="ECO:0000256" key="2">
    <source>
        <dbReference type="ARBA" id="ARBA00022679"/>
    </source>
</evidence>
<dbReference type="EMBL" id="JXXK01000007">
    <property type="protein sequence ID" value="KJF40362.1"/>
    <property type="molecule type" value="Genomic_DNA"/>
</dbReference>
<evidence type="ECO:0000256" key="3">
    <source>
        <dbReference type="ARBA" id="ARBA00022741"/>
    </source>
</evidence>
<keyword evidence="9" id="KW-1185">Reference proteome</keyword>
<keyword evidence="3" id="KW-0547">Nucleotide-binding</keyword>
<organism evidence="7 9">
    <name type="scientific">Ruthenibacterium lactatiformans</name>
    <dbReference type="NCBI Taxonomy" id="1550024"/>
    <lineage>
        <taxon>Bacteria</taxon>
        <taxon>Bacillati</taxon>
        <taxon>Bacillota</taxon>
        <taxon>Clostridia</taxon>
        <taxon>Eubacteriales</taxon>
        <taxon>Oscillospiraceae</taxon>
        <taxon>Ruthenibacterium</taxon>
    </lineage>
</organism>
<dbReference type="EMBL" id="WMZR01000001">
    <property type="protein sequence ID" value="MTS50069.1"/>
    <property type="molecule type" value="Genomic_DNA"/>
</dbReference>
<dbReference type="Proteomes" id="UP000449193">
    <property type="component" value="Unassembled WGS sequence"/>
</dbReference>
<dbReference type="Pfam" id="PF00294">
    <property type="entry name" value="PfkB"/>
    <property type="match status" value="1"/>
</dbReference>
<protein>
    <submittedName>
        <fullName evidence="8">Sugar kinase</fullName>
    </submittedName>
</protein>
<reference evidence="7" key="1">
    <citation type="submission" date="2015-02" db="EMBL/GenBank/DDBJ databases">
        <title>A novel member of the family Ruminococcaceae isolated from human feces.</title>
        <authorList>
            <person name="Shkoporov A.N."/>
            <person name="Chaplin A.V."/>
            <person name="Motuzova O.V."/>
            <person name="Kafarskaia L.I."/>
            <person name="Khokhlova E.V."/>
            <person name="Efimov B.A."/>
        </authorList>
    </citation>
    <scope>NUCLEOTIDE SEQUENCE [LARGE SCALE GENOMIC DNA]</scope>
    <source>
        <strain evidence="7">585-1</strain>
    </source>
</reference>
<dbReference type="SUPFAM" id="SSF53613">
    <property type="entry name" value="Ribokinase-like"/>
    <property type="match status" value="1"/>
</dbReference>
<dbReference type="CDD" id="cd01166">
    <property type="entry name" value="KdgK"/>
    <property type="match status" value="1"/>
</dbReference>
<accession>A0A0D8J0C3</accession>
<evidence type="ECO:0000256" key="4">
    <source>
        <dbReference type="ARBA" id="ARBA00022777"/>
    </source>
</evidence>
<evidence type="ECO:0000313" key="9">
    <source>
        <dbReference type="Proteomes" id="UP000032483"/>
    </source>
</evidence>
<sequence length="336" mass="35134">MEKGGNSGNIGARKPILALGELLVDLVPGREGMRIEDAGPVVKTASGSAGIFACAATLLGGRGGFIGKVGRDSLSRMVAGTLRGQGVDLSRLIVSDEGQMGLAFLEYLPEGRNYQYYRKNSVGSLLRASELDAEYISGAYAVHFPGMLLELTEEMRGACERLVEIAREKGILVSFDPNIRRELSADAAARARLLWAVRHADVVAPTLSEGQMITGETSIGGVLRALHAMGPRVVALTRDKDGAVLSRGGEVAVAAGIDEEPVDPTGAGDTLAAALCVGLQEDMPLARLAAFCNCAGTLVIKKKGAIGMALPERGQVDAMVASGVCRVECMPLESLV</sequence>
<dbReference type="GO" id="GO:0005524">
    <property type="term" value="F:ATP binding"/>
    <property type="evidence" value="ECO:0007669"/>
    <property type="project" value="UniProtKB-KW"/>
</dbReference>
<keyword evidence="4 8" id="KW-0418">Kinase</keyword>
<keyword evidence="2" id="KW-0808">Transferase</keyword>
<proteinExistence type="inferred from homology"/>
<dbReference type="AlphaFoldDB" id="A0A0D8J0C3"/>
<evidence type="ECO:0000313" key="7">
    <source>
        <dbReference type="EMBL" id="KJF40362.1"/>
    </source>
</evidence>
<evidence type="ECO:0000256" key="5">
    <source>
        <dbReference type="ARBA" id="ARBA00022840"/>
    </source>
</evidence>
<comment type="similarity">
    <text evidence="1">Belongs to the carbohydrate kinase PfkB family.</text>
</comment>
<evidence type="ECO:0000256" key="1">
    <source>
        <dbReference type="ARBA" id="ARBA00010688"/>
    </source>
</evidence>
<name>A0A0D8J0C3_9FIRM</name>
<evidence type="ECO:0000259" key="6">
    <source>
        <dbReference type="Pfam" id="PF00294"/>
    </source>
</evidence>
<dbReference type="RefSeq" id="WP_050005002.1">
    <property type="nucleotide sequence ID" value="NZ_CAOJUJ010000008.1"/>
</dbReference>
<reference evidence="8 10" key="2">
    <citation type="journal article" date="2019" name="Nat. Med.">
        <title>A library of human gut bacterial isolates paired with longitudinal multiomics data enables mechanistic microbiome research.</title>
        <authorList>
            <person name="Poyet M."/>
            <person name="Groussin M."/>
            <person name="Gibbons S.M."/>
            <person name="Avila-Pacheco J."/>
            <person name="Jiang X."/>
            <person name="Kearney S.M."/>
            <person name="Perrotta A.R."/>
            <person name="Berdy B."/>
            <person name="Zhao S."/>
            <person name="Lieberman T.D."/>
            <person name="Swanson P.K."/>
            <person name="Smith M."/>
            <person name="Roesemann S."/>
            <person name="Alexander J.E."/>
            <person name="Rich S.A."/>
            <person name="Livny J."/>
            <person name="Vlamakis H."/>
            <person name="Clish C."/>
            <person name="Bullock K."/>
            <person name="Deik A."/>
            <person name="Scott J."/>
            <person name="Pierce K.A."/>
            <person name="Xavier R.J."/>
            <person name="Alm E.J."/>
        </authorList>
    </citation>
    <scope>NUCLEOTIDE SEQUENCE [LARGE SCALE GENOMIC DNA]</scope>
    <source>
        <strain evidence="8 10">BIOML-A7</strain>
    </source>
</reference>
<keyword evidence="5" id="KW-0067">ATP-binding</keyword>
<dbReference type="InterPro" id="IPR050306">
    <property type="entry name" value="PfkB_Carbo_kinase"/>
</dbReference>
<feature type="domain" description="Carbohydrate kinase PfkB" evidence="6">
    <location>
        <begin position="16"/>
        <end position="308"/>
    </location>
</feature>
<comment type="caution">
    <text evidence="7">The sequence shown here is derived from an EMBL/GenBank/DDBJ whole genome shotgun (WGS) entry which is preliminary data.</text>
</comment>
<dbReference type="GeneID" id="42856341"/>
<dbReference type="InterPro" id="IPR011611">
    <property type="entry name" value="PfkB_dom"/>
</dbReference>
<dbReference type="PANTHER" id="PTHR43085:SF1">
    <property type="entry name" value="PSEUDOURIDINE KINASE-RELATED"/>
    <property type="match status" value="1"/>
</dbReference>
<gene>
    <name evidence="8" type="ORF">GMD52_00745</name>
    <name evidence="7" type="ORF">TQ39_06910</name>
</gene>
<dbReference type="InterPro" id="IPR029056">
    <property type="entry name" value="Ribokinase-like"/>
</dbReference>
<dbReference type="Proteomes" id="UP000032483">
    <property type="component" value="Unassembled WGS sequence"/>
</dbReference>
<dbReference type="Gene3D" id="3.40.1190.20">
    <property type="match status" value="1"/>
</dbReference>
<dbReference type="PANTHER" id="PTHR43085">
    <property type="entry name" value="HEXOKINASE FAMILY MEMBER"/>
    <property type="match status" value="1"/>
</dbReference>
<evidence type="ECO:0000313" key="10">
    <source>
        <dbReference type="Proteomes" id="UP000449193"/>
    </source>
</evidence>
<dbReference type="GO" id="GO:0016301">
    <property type="term" value="F:kinase activity"/>
    <property type="evidence" value="ECO:0007669"/>
    <property type="project" value="UniProtKB-KW"/>
</dbReference>